<evidence type="ECO:0000256" key="1">
    <source>
        <dbReference type="ARBA" id="ARBA00004167"/>
    </source>
</evidence>
<evidence type="ECO:0000256" key="5">
    <source>
        <dbReference type="ARBA" id="ARBA00022989"/>
    </source>
</evidence>
<gene>
    <name evidence="10" type="ORF">Ddye_030529</name>
</gene>
<evidence type="ECO:0008006" key="12">
    <source>
        <dbReference type="Google" id="ProtNLM"/>
    </source>
</evidence>
<dbReference type="PANTHER" id="PTHR32285">
    <property type="entry name" value="PROTEIN TRICHOME BIREFRINGENCE-LIKE 9-RELATED"/>
    <property type="match status" value="1"/>
</dbReference>
<evidence type="ECO:0000259" key="9">
    <source>
        <dbReference type="Pfam" id="PF14416"/>
    </source>
</evidence>
<organism evidence="10 11">
    <name type="scientific">Dipteronia dyeriana</name>
    <dbReference type="NCBI Taxonomy" id="168575"/>
    <lineage>
        <taxon>Eukaryota</taxon>
        <taxon>Viridiplantae</taxon>
        <taxon>Streptophyta</taxon>
        <taxon>Embryophyta</taxon>
        <taxon>Tracheophyta</taxon>
        <taxon>Spermatophyta</taxon>
        <taxon>Magnoliopsida</taxon>
        <taxon>eudicotyledons</taxon>
        <taxon>Gunneridae</taxon>
        <taxon>Pentapetalae</taxon>
        <taxon>rosids</taxon>
        <taxon>malvids</taxon>
        <taxon>Sapindales</taxon>
        <taxon>Sapindaceae</taxon>
        <taxon>Hippocastanoideae</taxon>
        <taxon>Acereae</taxon>
        <taxon>Dipteronia</taxon>
    </lineage>
</organism>
<name>A0AAD9TGN3_9ROSI</name>
<dbReference type="Pfam" id="PF13839">
    <property type="entry name" value="PC-Esterase"/>
    <property type="match status" value="2"/>
</dbReference>
<dbReference type="GO" id="GO:0016020">
    <property type="term" value="C:membrane"/>
    <property type="evidence" value="ECO:0007669"/>
    <property type="project" value="UniProtKB-SubCell"/>
</dbReference>
<comment type="subcellular location">
    <subcellularLocation>
        <location evidence="1">Membrane</location>
        <topology evidence="1">Single-pass membrane protein</topology>
    </subcellularLocation>
</comment>
<keyword evidence="4" id="KW-0735">Signal-anchor</keyword>
<accession>A0AAD9TGN3</accession>
<keyword evidence="6 7" id="KW-0472">Membrane</keyword>
<dbReference type="GO" id="GO:0016413">
    <property type="term" value="F:O-acetyltransferase activity"/>
    <property type="evidence" value="ECO:0007669"/>
    <property type="project" value="InterPro"/>
</dbReference>
<feature type="domain" description="Trichome birefringence-like C-terminal" evidence="8">
    <location>
        <begin position="238"/>
        <end position="530"/>
    </location>
</feature>
<dbReference type="AlphaFoldDB" id="A0AAD9TGN3"/>
<evidence type="ECO:0000256" key="3">
    <source>
        <dbReference type="ARBA" id="ARBA00022692"/>
    </source>
</evidence>
<dbReference type="Proteomes" id="UP001280121">
    <property type="component" value="Unassembled WGS sequence"/>
</dbReference>
<dbReference type="GO" id="GO:0005794">
    <property type="term" value="C:Golgi apparatus"/>
    <property type="evidence" value="ECO:0007669"/>
    <property type="project" value="TreeGrafter"/>
</dbReference>
<evidence type="ECO:0000256" key="4">
    <source>
        <dbReference type="ARBA" id="ARBA00022968"/>
    </source>
</evidence>
<evidence type="ECO:0000256" key="2">
    <source>
        <dbReference type="ARBA" id="ARBA00007727"/>
    </source>
</evidence>
<keyword evidence="3 7" id="KW-0812">Transmembrane</keyword>
<protein>
    <recommendedName>
        <fullName evidence="12">Trichome birefringence-like N-terminal domain-containing protein</fullName>
    </recommendedName>
</protein>
<feature type="domain" description="Trichome birefringence-like N-terminal" evidence="9">
    <location>
        <begin position="183"/>
        <end position="237"/>
    </location>
</feature>
<comment type="similarity">
    <text evidence="2">Belongs to the PC-esterase family. TBL subfamily.</text>
</comment>
<evidence type="ECO:0000256" key="6">
    <source>
        <dbReference type="ARBA" id="ARBA00023136"/>
    </source>
</evidence>
<dbReference type="EMBL" id="JANJYI010000009">
    <property type="protein sequence ID" value="KAK2635737.1"/>
    <property type="molecule type" value="Genomic_DNA"/>
</dbReference>
<feature type="domain" description="Trichome birefringence-like N-terminal" evidence="9">
    <location>
        <begin position="54"/>
        <end position="108"/>
    </location>
</feature>
<dbReference type="InterPro" id="IPR029962">
    <property type="entry name" value="TBL"/>
</dbReference>
<evidence type="ECO:0000256" key="7">
    <source>
        <dbReference type="SAM" id="Phobius"/>
    </source>
</evidence>
<proteinExistence type="inferred from homology"/>
<reference evidence="10" key="1">
    <citation type="journal article" date="2023" name="Plant J.">
        <title>Genome sequences and population genomics provide insights into the demographic history, inbreeding, and mutation load of two 'living fossil' tree species of Dipteronia.</title>
        <authorList>
            <person name="Feng Y."/>
            <person name="Comes H.P."/>
            <person name="Chen J."/>
            <person name="Zhu S."/>
            <person name="Lu R."/>
            <person name="Zhang X."/>
            <person name="Li P."/>
            <person name="Qiu J."/>
            <person name="Olsen K.M."/>
            <person name="Qiu Y."/>
        </authorList>
    </citation>
    <scope>NUCLEOTIDE SEQUENCE</scope>
    <source>
        <strain evidence="10">KIB01</strain>
    </source>
</reference>
<evidence type="ECO:0000313" key="10">
    <source>
        <dbReference type="EMBL" id="KAK2635737.1"/>
    </source>
</evidence>
<comment type="caution">
    <text evidence="10">The sequence shown here is derived from an EMBL/GenBank/DDBJ whole genome shotgun (WGS) entry which is preliminary data.</text>
</comment>
<feature type="transmembrane region" description="Helical" evidence="7">
    <location>
        <begin position="12"/>
        <end position="31"/>
    </location>
</feature>
<keyword evidence="5 7" id="KW-1133">Transmembrane helix</keyword>
<feature type="domain" description="Trichome birefringence-like C-terminal" evidence="8">
    <location>
        <begin position="112"/>
        <end position="164"/>
    </location>
</feature>
<dbReference type="PANTHER" id="PTHR32285:SF157">
    <property type="entry name" value="PROTEIN TRICHOME BIREFRINGENCE-LIKE 30"/>
    <property type="match status" value="1"/>
</dbReference>
<dbReference type="Pfam" id="PF14416">
    <property type="entry name" value="PMR5N"/>
    <property type="match status" value="2"/>
</dbReference>
<dbReference type="InterPro" id="IPR025846">
    <property type="entry name" value="TBL_N"/>
</dbReference>
<keyword evidence="11" id="KW-1185">Reference proteome</keyword>
<evidence type="ECO:0000259" key="8">
    <source>
        <dbReference type="Pfam" id="PF13839"/>
    </source>
</evidence>
<evidence type="ECO:0000313" key="11">
    <source>
        <dbReference type="Proteomes" id="UP001280121"/>
    </source>
</evidence>
<dbReference type="InterPro" id="IPR026057">
    <property type="entry name" value="TBL_C"/>
</dbReference>
<sequence>MKPDSESQRFNYFPIVVLSAIFLISILGCFLHKEFIKCSSSSTEAETNDHGRIENCDIFTGNWVLDNVTHPLYKYDQCEFLTEWVSCLKNGRQDSLYQNWRWQPRDCSLPRRGSTEYRETDLKTVYKKALRTWAKWVEDNVNPNLTAVFFSSMSPLHNCDRFNKYFSSSTKVEELLLDQQSIEKCDIFTGEWILDNVTHPLYKEDRCEFLTEWITCLKNGRQDSMYQNWRWQPRDCSLPKFDARLLLEKLRGKRLMFVGDSIHRNQWESMACMVQSVIDPGKKSMNYVSNSYAYFKIEDYNATLEFYWAPYLVESSADDPPTTWDGTLNHVVMPESISKHGHNWKDVDYLVFSSYLWWISYPNLKFLRGSSLDQGSTVNDGADIYTAYEKAMRTWANWVEENVNPNLTTVFFSSLSPTHSWSLDWNDPDTINCANEETPIVNMLTHLKLGRNQQLFVTGENVIRSMKLPVHFLNITTLSEYRKDAHTSFYAVSQGTVPLPERKSDPKTYADCTHWCLPGLPDTWNELLYTKIISSS</sequence>
<dbReference type="PROSITE" id="PS51257">
    <property type="entry name" value="PROKAR_LIPOPROTEIN"/>
    <property type="match status" value="1"/>
</dbReference>